<dbReference type="GO" id="GO:0032039">
    <property type="term" value="C:integrator complex"/>
    <property type="evidence" value="ECO:0007669"/>
    <property type="project" value="InterPro"/>
</dbReference>
<name>A0A5N6LPR0_9ASTR</name>
<evidence type="ECO:0000256" key="1">
    <source>
        <dbReference type="ARBA" id="ARBA00008565"/>
    </source>
</evidence>
<dbReference type="EMBL" id="SZYD01000019">
    <property type="protein sequence ID" value="KAD2393388.1"/>
    <property type="molecule type" value="Genomic_DNA"/>
</dbReference>
<dbReference type="Proteomes" id="UP000326396">
    <property type="component" value="Linkage Group LG9"/>
</dbReference>
<dbReference type="Pfam" id="PF24436">
    <property type="entry name" value="INTS7_N"/>
    <property type="match status" value="1"/>
</dbReference>
<dbReference type="InterPro" id="IPR056516">
    <property type="entry name" value="INTS7_N"/>
</dbReference>
<feature type="domain" description="Integrator complex subunit 7 N-terminal" evidence="2">
    <location>
        <begin position="174"/>
        <end position="416"/>
    </location>
</feature>
<dbReference type="InterPro" id="IPR016024">
    <property type="entry name" value="ARM-type_fold"/>
</dbReference>
<reference evidence="3 4" key="1">
    <citation type="submission" date="2019-05" db="EMBL/GenBank/DDBJ databases">
        <title>Mikania micrantha, genome provides insights into the molecular mechanism of rapid growth.</title>
        <authorList>
            <person name="Liu B."/>
        </authorList>
    </citation>
    <scope>NUCLEOTIDE SEQUENCE [LARGE SCALE GENOMIC DNA]</scope>
    <source>
        <strain evidence="3">NLD-2019</strain>
        <tissue evidence="3">Leaf</tissue>
    </source>
</reference>
<sequence length="477" mass="53319">MATEMAEMRTRMGHLEEHRDAITTVVQEQGAVDGDPGKRRRRWRSVVLPKPKTGQGLCRSASAGYRLRSALLRSLFVHPIVAQTSVPVAPGCSVALLKCFAAVWSDFDMERTPAACAMEWGIQLDKGLRSNNPAKRKEAIQEVGARLEWWSKEPELSMAEYDMFGLVPGEDKLFANAIFLRLADTFVSGDKHTKLCVVKIFMSELKHRKTKSSDRKNTDFFSKYKVPNHLELLKRIKLCFNSGDEEVRAMSLVLFGCWSDFAKDNAEIRYLILSCIVSCHVLEVKASLFAAGCFCEFSDDFACVFLEMLVRVVSSSDMPIAGRLAGIRAFAKLGRSSALSSRAYEEGTKLILGLVEDDIVTSMLISLSIIASRSAFLISRQVDLLLRYLNQDRSLSLRATSLRCLNIVLSRSRFRFSPPAKLMSAMFNMLNGELPPVMQHDAIHIMYEVSIVLKSLIMSTHMLLGVSFNPLLVNGLV</sequence>
<accession>A0A5N6LPR0</accession>
<evidence type="ECO:0000313" key="3">
    <source>
        <dbReference type="EMBL" id="KAD2393388.1"/>
    </source>
</evidence>
<keyword evidence="4" id="KW-1185">Reference proteome</keyword>
<dbReference type="OrthoDB" id="1715069at2759"/>
<organism evidence="3 4">
    <name type="scientific">Mikania micrantha</name>
    <name type="common">bitter vine</name>
    <dbReference type="NCBI Taxonomy" id="192012"/>
    <lineage>
        <taxon>Eukaryota</taxon>
        <taxon>Viridiplantae</taxon>
        <taxon>Streptophyta</taxon>
        <taxon>Embryophyta</taxon>
        <taxon>Tracheophyta</taxon>
        <taxon>Spermatophyta</taxon>
        <taxon>Magnoliopsida</taxon>
        <taxon>eudicotyledons</taxon>
        <taxon>Gunneridae</taxon>
        <taxon>Pentapetalae</taxon>
        <taxon>asterids</taxon>
        <taxon>campanulids</taxon>
        <taxon>Asterales</taxon>
        <taxon>Asteraceae</taxon>
        <taxon>Asteroideae</taxon>
        <taxon>Heliantheae alliance</taxon>
        <taxon>Eupatorieae</taxon>
        <taxon>Mikania</taxon>
    </lineage>
</organism>
<evidence type="ECO:0000313" key="4">
    <source>
        <dbReference type="Proteomes" id="UP000326396"/>
    </source>
</evidence>
<dbReference type="SUPFAM" id="SSF48371">
    <property type="entry name" value="ARM repeat"/>
    <property type="match status" value="1"/>
</dbReference>
<dbReference type="AlphaFoldDB" id="A0A5N6LPR0"/>
<comment type="caution">
    <text evidence="3">The sequence shown here is derived from an EMBL/GenBank/DDBJ whole genome shotgun (WGS) entry which is preliminary data.</text>
</comment>
<dbReference type="InterPro" id="IPR033060">
    <property type="entry name" value="INTS7"/>
</dbReference>
<dbReference type="GO" id="GO:0034472">
    <property type="term" value="P:snRNA 3'-end processing"/>
    <property type="evidence" value="ECO:0007669"/>
    <property type="project" value="TreeGrafter"/>
</dbReference>
<comment type="similarity">
    <text evidence="1">Belongs to the Integrator subunit 7 family.</text>
</comment>
<proteinExistence type="inferred from homology"/>
<evidence type="ECO:0000259" key="2">
    <source>
        <dbReference type="Pfam" id="PF24436"/>
    </source>
</evidence>
<dbReference type="PANTHER" id="PTHR13322:SF2">
    <property type="entry name" value="INTEGRATOR COMPLEX SUBUNIT 7"/>
    <property type="match status" value="1"/>
</dbReference>
<gene>
    <name evidence="3" type="ORF">E3N88_40365</name>
</gene>
<protein>
    <recommendedName>
        <fullName evidence="2">Integrator complex subunit 7 N-terminal domain-containing protein</fullName>
    </recommendedName>
</protein>
<dbReference type="PANTHER" id="PTHR13322">
    <property type="entry name" value="C1ORF73 PROTEIN"/>
    <property type="match status" value="1"/>
</dbReference>